<protein>
    <submittedName>
        <fullName evidence="1">Uncharacterized protein</fullName>
    </submittedName>
</protein>
<keyword evidence="2" id="KW-1185">Reference proteome</keyword>
<dbReference type="Proteomes" id="UP001642484">
    <property type="component" value="Unassembled WGS sequence"/>
</dbReference>
<gene>
    <name evidence="1" type="ORF">CCMP2556_LOCUS32130</name>
</gene>
<organism evidence="1 2">
    <name type="scientific">Durusdinium trenchii</name>
    <dbReference type="NCBI Taxonomy" id="1381693"/>
    <lineage>
        <taxon>Eukaryota</taxon>
        <taxon>Sar</taxon>
        <taxon>Alveolata</taxon>
        <taxon>Dinophyceae</taxon>
        <taxon>Suessiales</taxon>
        <taxon>Symbiodiniaceae</taxon>
        <taxon>Durusdinium</taxon>
    </lineage>
</organism>
<proteinExistence type="predicted"/>
<reference evidence="1 2" key="1">
    <citation type="submission" date="2024-02" db="EMBL/GenBank/DDBJ databases">
        <authorList>
            <person name="Chen Y."/>
            <person name="Shah S."/>
            <person name="Dougan E. K."/>
            <person name="Thang M."/>
            <person name="Chan C."/>
        </authorList>
    </citation>
    <scope>NUCLEOTIDE SEQUENCE [LARGE SCALE GENOMIC DNA]</scope>
</reference>
<evidence type="ECO:0000313" key="1">
    <source>
        <dbReference type="EMBL" id="CAK9065325.1"/>
    </source>
</evidence>
<evidence type="ECO:0000313" key="2">
    <source>
        <dbReference type="Proteomes" id="UP001642484"/>
    </source>
</evidence>
<accession>A0ABP0NNG1</accession>
<name>A0ABP0NNG1_9DINO</name>
<comment type="caution">
    <text evidence="1">The sequence shown here is derived from an EMBL/GenBank/DDBJ whole genome shotgun (WGS) entry which is preliminary data.</text>
</comment>
<dbReference type="EMBL" id="CAXAMN010021997">
    <property type="protein sequence ID" value="CAK9065325.1"/>
    <property type="molecule type" value="Genomic_DNA"/>
</dbReference>
<sequence>MQQGCANTKQGCLSLEFMKSPMSCGQCLLLIPEEVDCTDTQICFALNVTHHTLRTAKKQSNHGLFFFRPKLQTIWTPHGHPPSANQHICSSNCMVEPVLQGQPTA</sequence>